<evidence type="ECO:0000313" key="3">
    <source>
        <dbReference type="EMBL" id="URI16410.1"/>
    </source>
</evidence>
<dbReference type="Pfam" id="PF03884">
    <property type="entry name" value="YacG"/>
    <property type="match status" value="1"/>
</dbReference>
<keyword evidence="1" id="KW-0479">Metal-binding</keyword>
<dbReference type="PANTHER" id="PTHR36150">
    <property type="entry name" value="DNA GYRASE INHIBITOR YACG"/>
    <property type="match status" value="1"/>
</dbReference>
<proteinExistence type="predicted"/>
<accession>A0ABY4SQJ2</accession>
<organism evidence="3 4">
    <name type="scientific">Brevundimonas albigilva</name>
    <dbReference type="NCBI Taxonomy" id="1312364"/>
    <lineage>
        <taxon>Bacteria</taxon>
        <taxon>Pseudomonadati</taxon>
        <taxon>Pseudomonadota</taxon>
        <taxon>Alphaproteobacteria</taxon>
        <taxon>Caulobacterales</taxon>
        <taxon>Caulobacteraceae</taxon>
        <taxon>Brevundimonas</taxon>
    </lineage>
</organism>
<protein>
    <submittedName>
        <fullName evidence="3">DNA gyrase inhibitor YacG</fullName>
    </submittedName>
</protein>
<dbReference type="Proteomes" id="UP001055429">
    <property type="component" value="Chromosome"/>
</dbReference>
<evidence type="ECO:0000256" key="1">
    <source>
        <dbReference type="ARBA" id="ARBA00022723"/>
    </source>
</evidence>
<dbReference type="InterPro" id="IPR005584">
    <property type="entry name" value="DNA_gyrase_inhibitor_YacG"/>
</dbReference>
<sequence>MALCPICRKADADPKYKPFCSRRCSDLDLQRWFAGSYVIAGEPSDGADEEPQKD</sequence>
<dbReference type="SUPFAM" id="SSF57716">
    <property type="entry name" value="Glucocorticoid receptor-like (DNA-binding domain)"/>
    <property type="match status" value="1"/>
</dbReference>
<dbReference type="RefSeq" id="WP_249750890.1">
    <property type="nucleotide sequence ID" value="NZ_CP097298.1"/>
</dbReference>
<dbReference type="PANTHER" id="PTHR36150:SF1">
    <property type="entry name" value="DNA GYRASE INHIBITOR YACG"/>
    <property type="match status" value="1"/>
</dbReference>
<keyword evidence="4" id="KW-1185">Reference proteome</keyword>
<reference evidence="3" key="1">
    <citation type="submission" date="2022-05" db="EMBL/GenBank/DDBJ databases">
        <title>Brevundimonas albigilva TT17 genome sequence.</title>
        <authorList>
            <person name="Lee K."/>
            <person name="Son H."/>
        </authorList>
    </citation>
    <scope>NUCLEOTIDE SEQUENCE</scope>
    <source>
        <strain evidence="3">TT17</strain>
    </source>
</reference>
<evidence type="ECO:0000256" key="2">
    <source>
        <dbReference type="ARBA" id="ARBA00022833"/>
    </source>
</evidence>
<name>A0ABY4SQJ2_9CAUL</name>
<keyword evidence="2" id="KW-0862">Zinc</keyword>
<dbReference type="Gene3D" id="3.30.50.10">
    <property type="entry name" value="Erythroid Transcription Factor GATA-1, subunit A"/>
    <property type="match status" value="1"/>
</dbReference>
<gene>
    <name evidence="3" type="primary">yacG</name>
    <name evidence="3" type="ORF">M8231_05355</name>
</gene>
<dbReference type="InterPro" id="IPR013088">
    <property type="entry name" value="Znf_NHR/GATA"/>
</dbReference>
<dbReference type="EMBL" id="CP097649">
    <property type="protein sequence ID" value="URI16410.1"/>
    <property type="molecule type" value="Genomic_DNA"/>
</dbReference>
<evidence type="ECO:0000313" key="4">
    <source>
        <dbReference type="Proteomes" id="UP001055429"/>
    </source>
</evidence>